<keyword evidence="2" id="KW-0479">Metal-binding</keyword>
<comment type="similarity">
    <text evidence="1">Belongs to the FAH family.</text>
</comment>
<comment type="caution">
    <text evidence="4">The sequence shown here is derived from an EMBL/GenBank/DDBJ whole genome shotgun (WGS) entry which is preliminary data.</text>
</comment>
<evidence type="ECO:0000313" key="6">
    <source>
        <dbReference type="Proteomes" id="UP000677265"/>
    </source>
</evidence>
<keyword evidence="6" id="KW-1185">Reference proteome</keyword>
<dbReference type="InterPro" id="IPR011234">
    <property type="entry name" value="Fumarylacetoacetase-like_C"/>
</dbReference>
<dbReference type="Pfam" id="PF01557">
    <property type="entry name" value="FAA_hydrolase"/>
    <property type="match status" value="1"/>
</dbReference>
<dbReference type="PANTHER" id="PTHR42796">
    <property type="entry name" value="FUMARYLACETOACETATE HYDROLASE DOMAIN-CONTAINING PROTEIN 2A-RELATED"/>
    <property type="match status" value="1"/>
</dbReference>
<dbReference type="FunFam" id="3.90.850.10:FF:000002">
    <property type="entry name" value="2-hydroxyhepta-2,4-diene-1,7-dioate isomerase"/>
    <property type="match status" value="1"/>
</dbReference>
<feature type="domain" description="Fumarylacetoacetase-like C-terminal" evidence="3">
    <location>
        <begin position="84"/>
        <end position="290"/>
    </location>
</feature>
<evidence type="ECO:0000256" key="1">
    <source>
        <dbReference type="ARBA" id="ARBA00010211"/>
    </source>
</evidence>
<name>A0A942SU38_9BACI</name>
<dbReference type="GO" id="GO:0019752">
    <property type="term" value="P:carboxylic acid metabolic process"/>
    <property type="evidence" value="ECO:0007669"/>
    <property type="project" value="UniProtKB-ARBA"/>
</dbReference>
<evidence type="ECO:0000313" key="5">
    <source>
        <dbReference type="EMBL" id="MCH6264732.1"/>
    </source>
</evidence>
<dbReference type="SUPFAM" id="SSF56529">
    <property type="entry name" value="FAH"/>
    <property type="match status" value="1"/>
</dbReference>
<evidence type="ECO:0000256" key="2">
    <source>
        <dbReference type="ARBA" id="ARBA00022723"/>
    </source>
</evidence>
<protein>
    <submittedName>
        <fullName evidence="4">Fumarylacetoacetate hydrolase family protein</fullName>
    </submittedName>
</protein>
<dbReference type="Proteomes" id="UP000677265">
    <property type="component" value="Unassembled WGS sequence"/>
</dbReference>
<dbReference type="InterPro" id="IPR036663">
    <property type="entry name" value="Fumarylacetoacetase_C_sf"/>
</dbReference>
<dbReference type="Gene3D" id="3.90.850.10">
    <property type="entry name" value="Fumarylacetoacetase-like, C-terminal domain"/>
    <property type="match status" value="1"/>
</dbReference>
<organism evidence="4">
    <name type="scientific">Neobacillus citreus</name>
    <dbReference type="NCBI Taxonomy" id="2833578"/>
    <lineage>
        <taxon>Bacteria</taxon>
        <taxon>Bacillati</taxon>
        <taxon>Bacillota</taxon>
        <taxon>Bacilli</taxon>
        <taxon>Bacillales</taxon>
        <taxon>Bacillaceae</taxon>
        <taxon>Neobacillus</taxon>
    </lineage>
</organism>
<accession>A0A942SU38</accession>
<gene>
    <name evidence="5" type="ORF">KHB02_004235</name>
    <name evidence="4" type="ORF">KHB02_00705</name>
</gene>
<proteinExistence type="inferred from homology"/>
<dbReference type="RefSeq" id="WP_213139942.1">
    <property type="nucleotide sequence ID" value="NZ_JAGYPE020000004.1"/>
</dbReference>
<dbReference type="EMBL" id="JAGYPE020000004">
    <property type="protein sequence ID" value="MCH6264732.1"/>
    <property type="molecule type" value="Genomic_DNA"/>
</dbReference>
<keyword evidence="4" id="KW-0378">Hydrolase</keyword>
<dbReference type="GO" id="GO:0046872">
    <property type="term" value="F:metal ion binding"/>
    <property type="evidence" value="ECO:0007669"/>
    <property type="project" value="UniProtKB-KW"/>
</dbReference>
<dbReference type="PANTHER" id="PTHR42796:SF4">
    <property type="entry name" value="FUMARYLACETOACETATE HYDROLASE DOMAIN-CONTAINING PROTEIN 2A"/>
    <property type="match status" value="1"/>
</dbReference>
<reference evidence="4" key="1">
    <citation type="submission" date="2021-05" db="EMBL/GenBank/DDBJ databases">
        <title>Novel Bacillus species.</title>
        <authorList>
            <person name="Liu G."/>
        </authorList>
    </citation>
    <scope>NUCLEOTIDE SEQUENCE</scope>
    <source>
        <strain evidence="4 6">FJAT-50051</strain>
    </source>
</reference>
<dbReference type="EMBL" id="JAGYPE010000001">
    <property type="protein sequence ID" value="MBS4179896.1"/>
    <property type="molecule type" value="Genomic_DNA"/>
</dbReference>
<evidence type="ECO:0000259" key="3">
    <source>
        <dbReference type="Pfam" id="PF01557"/>
    </source>
</evidence>
<sequence length="301" mass="33241">MISLNFYKEEQLCLGIKTERGILDVKAAVSKLPHIQSAPKTTAELIAFGPKKLQELLDLSNMEDSLFLEEESLTFGPCVTEPQKIIGVGLNYKDHAAECGLPLPPVPIIFSKFNTAIRSHGQDILLPKNTKQVDYEGEIAIIIGKKAKNVKKEEALSVIYGYCITNDLTARDLQKVTGQWLLGKSCDGFCPLGPYLVSKEEVENPNNLRIVTKLNGEVCQDSNTSNMIFPCEELISYISDHFTLHPGDVILTGTPAGVILGKPEEQQVWLKDSDEISIEIDKLGTLKNKFKSEGYSSSIVE</sequence>
<dbReference type="GO" id="GO:0016787">
    <property type="term" value="F:hydrolase activity"/>
    <property type="evidence" value="ECO:0007669"/>
    <property type="project" value="UniProtKB-KW"/>
</dbReference>
<dbReference type="GO" id="GO:0016853">
    <property type="term" value="F:isomerase activity"/>
    <property type="evidence" value="ECO:0007669"/>
    <property type="project" value="UniProtKB-ARBA"/>
</dbReference>
<evidence type="ECO:0000313" key="4">
    <source>
        <dbReference type="EMBL" id="MBS4179896.1"/>
    </source>
</evidence>
<dbReference type="AlphaFoldDB" id="A0A942SU38"/>
<dbReference type="InterPro" id="IPR051121">
    <property type="entry name" value="FAH"/>
</dbReference>